<sequence>MDKRKKNIFQFTGLSGSGKTTLAFEVAKLLQERDYTVQVLDGDEMRKSISAGLGFSREDRLENMKRIACYARESLADVVLVAVINPYAEGRRYMRNNCEAPLVWIRCGVDILKQRDTKGLYKEALLPDGHPAKLGNLSGINDPFEEPQDADFVVDTDKDSIARSAFNLCAYISGKLCAAE</sequence>
<dbReference type="GO" id="GO:0016301">
    <property type="term" value="F:kinase activity"/>
    <property type="evidence" value="ECO:0007669"/>
    <property type="project" value="UniProtKB-KW"/>
</dbReference>
<dbReference type="CDD" id="cd02027">
    <property type="entry name" value="APSK"/>
    <property type="match status" value="1"/>
</dbReference>
<dbReference type="InterPro" id="IPR027417">
    <property type="entry name" value="P-loop_NTPase"/>
</dbReference>
<keyword evidence="1" id="KW-0808">Transferase</keyword>
<proteinExistence type="predicted"/>
<dbReference type="SUPFAM" id="SSF52540">
    <property type="entry name" value="P-loop containing nucleoside triphosphate hydrolases"/>
    <property type="match status" value="1"/>
</dbReference>
<keyword evidence="4" id="KW-1185">Reference proteome</keyword>
<dbReference type="Proteomes" id="UP001500841">
    <property type="component" value="Unassembled WGS sequence"/>
</dbReference>
<gene>
    <name evidence="3" type="primary">cysC</name>
    <name evidence="3" type="ORF">GCM10022392_30100</name>
</gene>
<keyword evidence="3" id="KW-0418">Kinase</keyword>
<evidence type="ECO:0000313" key="3">
    <source>
        <dbReference type="EMBL" id="GAA4102873.1"/>
    </source>
</evidence>
<reference evidence="4" key="1">
    <citation type="journal article" date="2019" name="Int. J. Syst. Evol. Microbiol.">
        <title>The Global Catalogue of Microorganisms (GCM) 10K type strain sequencing project: providing services to taxonomists for standard genome sequencing and annotation.</title>
        <authorList>
            <consortium name="The Broad Institute Genomics Platform"/>
            <consortium name="The Broad Institute Genome Sequencing Center for Infectious Disease"/>
            <person name="Wu L."/>
            <person name="Ma J."/>
        </authorList>
    </citation>
    <scope>NUCLEOTIDE SEQUENCE [LARGE SCALE GENOMIC DNA]</scope>
    <source>
        <strain evidence="4">JCM 17085</strain>
    </source>
</reference>
<evidence type="ECO:0000256" key="1">
    <source>
        <dbReference type="ARBA" id="ARBA00022679"/>
    </source>
</evidence>
<name>A0ABP7X343_9SPHI</name>
<dbReference type="Gene3D" id="3.40.50.300">
    <property type="entry name" value="P-loop containing nucleotide triphosphate hydrolases"/>
    <property type="match status" value="1"/>
</dbReference>
<accession>A0ABP7X343</accession>
<comment type="caution">
    <text evidence="3">The sequence shown here is derived from an EMBL/GenBank/DDBJ whole genome shotgun (WGS) entry which is preliminary data.</text>
</comment>
<dbReference type="EMBL" id="BAABCV010000011">
    <property type="protein sequence ID" value="GAA4102873.1"/>
    <property type="molecule type" value="Genomic_DNA"/>
</dbReference>
<protein>
    <submittedName>
        <fullName evidence="3">Adenylyl-sulfate kinase</fullName>
    </submittedName>
</protein>
<dbReference type="Pfam" id="PF01583">
    <property type="entry name" value="APS_kinase"/>
    <property type="match status" value="1"/>
</dbReference>
<dbReference type="RefSeq" id="WP_345106314.1">
    <property type="nucleotide sequence ID" value="NZ_BAABCV010000011.1"/>
</dbReference>
<dbReference type="PANTHER" id="PTHR42700:SF1">
    <property type="entry name" value="SULFATE ADENYLYLTRANSFERASE"/>
    <property type="match status" value="1"/>
</dbReference>
<dbReference type="PANTHER" id="PTHR42700">
    <property type="entry name" value="SULFATE ADENYLYLTRANSFERASE"/>
    <property type="match status" value="1"/>
</dbReference>
<feature type="domain" description="APS kinase" evidence="2">
    <location>
        <begin position="9"/>
        <end position="155"/>
    </location>
</feature>
<evidence type="ECO:0000313" key="4">
    <source>
        <dbReference type="Proteomes" id="UP001500841"/>
    </source>
</evidence>
<organism evidence="3 4">
    <name type="scientific">Mucilaginibacter panaciglaebae</name>
    <dbReference type="NCBI Taxonomy" id="502331"/>
    <lineage>
        <taxon>Bacteria</taxon>
        <taxon>Pseudomonadati</taxon>
        <taxon>Bacteroidota</taxon>
        <taxon>Sphingobacteriia</taxon>
        <taxon>Sphingobacteriales</taxon>
        <taxon>Sphingobacteriaceae</taxon>
        <taxon>Mucilaginibacter</taxon>
    </lineage>
</organism>
<dbReference type="InterPro" id="IPR050512">
    <property type="entry name" value="Sulf_AdTrans/APS_kinase"/>
</dbReference>
<dbReference type="InterPro" id="IPR059117">
    <property type="entry name" value="APS_kinase_dom"/>
</dbReference>
<evidence type="ECO:0000259" key="2">
    <source>
        <dbReference type="Pfam" id="PF01583"/>
    </source>
</evidence>